<dbReference type="EMBL" id="FMUS01000006">
    <property type="protein sequence ID" value="SCY30096.1"/>
    <property type="molecule type" value="Genomic_DNA"/>
</dbReference>
<sequence length="276" mass="32106">MLNNLIEYLKKPELYAKSTSKFWDDEHISEGMLESHLNPEGGASRPHRFMDKSVEWIAEVTPVDSYAKVLDLGCGPGLYAERMYGKGYQITGIDFSKRSIEYAISKAKAESMEIEYIYKNYLEIDYDNEFDLIILIYCDLGALTVLERNTILKKVYKSLKPGGRFIFDIHTPKQYEGRKEENTWYVEEKNGFFRPCDSLCLESHYIYENNIRLDQYVVVGIDDRVDVIRVWDHFFTLEDIKAEVNVLGFKYIEAFSDVAGAPYCEESKTMCIILEK</sequence>
<dbReference type="STRING" id="1120976.SAMN03080606_01218"/>
<dbReference type="OrthoDB" id="5522265at2"/>
<dbReference type="InterPro" id="IPR029063">
    <property type="entry name" value="SAM-dependent_MTases_sf"/>
</dbReference>
<dbReference type="SUPFAM" id="SSF53335">
    <property type="entry name" value="S-adenosyl-L-methionine-dependent methyltransferases"/>
    <property type="match status" value="1"/>
</dbReference>
<dbReference type="Pfam" id="PF13649">
    <property type="entry name" value="Methyltransf_25"/>
    <property type="match status" value="1"/>
</dbReference>
<reference evidence="3 4" key="1">
    <citation type="submission" date="2016-10" db="EMBL/GenBank/DDBJ databases">
        <authorList>
            <person name="de Groot N.N."/>
        </authorList>
    </citation>
    <scope>NUCLEOTIDE SEQUENCE [LARGE SCALE GENOMIC DNA]</scope>
    <source>
        <strain evidence="3 4">DSM 18978</strain>
    </source>
</reference>
<dbReference type="GO" id="GO:0032259">
    <property type="term" value="P:methylation"/>
    <property type="evidence" value="ECO:0007669"/>
    <property type="project" value="UniProtKB-KW"/>
</dbReference>
<dbReference type="Proteomes" id="UP000198636">
    <property type="component" value="Unassembled WGS sequence"/>
</dbReference>
<keyword evidence="1 3" id="KW-0808">Transferase</keyword>
<dbReference type="AlphaFoldDB" id="A0A1G5ESX6"/>
<dbReference type="Gene3D" id="2.20.25.110">
    <property type="entry name" value="S-adenosyl-L-methionine-dependent methyltransferases"/>
    <property type="match status" value="1"/>
</dbReference>
<dbReference type="InterPro" id="IPR041698">
    <property type="entry name" value="Methyltransf_25"/>
</dbReference>
<dbReference type="PANTHER" id="PTHR43861">
    <property type="entry name" value="TRANS-ACONITATE 2-METHYLTRANSFERASE-RELATED"/>
    <property type="match status" value="1"/>
</dbReference>
<evidence type="ECO:0000313" key="3">
    <source>
        <dbReference type="EMBL" id="SCY30096.1"/>
    </source>
</evidence>
<keyword evidence="4" id="KW-1185">Reference proteome</keyword>
<evidence type="ECO:0000313" key="4">
    <source>
        <dbReference type="Proteomes" id="UP000198636"/>
    </source>
</evidence>
<feature type="domain" description="Methyltransferase" evidence="2">
    <location>
        <begin position="69"/>
        <end position="163"/>
    </location>
</feature>
<dbReference type="RefSeq" id="WP_091541173.1">
    <property type="nucleotide sequence ID" value="NZ_FMUS01000006.1"/>
</dbReference>
<accession>A0A1G5ESX6</accession>
<protein>
    <submittedName>
        <fullName evidence="3">Methyltransferase domain-containing protein</fullName>
    </submittedName>
</protein>
<proteinExistence type="predicted"/>
<evidence type="ECO:0000256" key="1">
    <source>
        <dbReference type="ARBA" id="ARBA00022679"/>
    </source>
</evidence>
<gene>
    <name evidence="3" type="ORF">SAMN03080606_01218</name>
</gene>
<organism evidence="3 4">
    <name type="scientific">Alkaliphilus peptidifermentans DSM 18978</name>
    <dbReference type="NCBI Taxonomy" id="1120976"/>
    <lineage>
        <taxon>Bacteria</taxon>
        <taxon>Bacillati</taxon>
        <taxon>Bacillota</taxon>
        <taxon>Clostridia</taxon>
        <taxon>Peptostreptococcales</taxon>
        <taxon>Natronincolaceae</taxon>
        <taxon>Alkaliphilus</taxon>
    </lineage>
</organism>
<dbReference type="CDD" id="cd02440">
    <property type="entry name" value="AdoMet_MTases"/>
    <property type="match status" value="1"/>
</dbReference>
<dbReference type="GO" id="GO:0008168">
    <property type="term" value="F:methyltransferase activity"/>
    <property type="evidence" value="ECO:0007669"/>
    <property type="project" value="UniProtKB-KW"/>
</dbReference>
<name>A0A1G5ESX6_9FIRM</name>
<dbReference type="Gene3D" id="3.40.50.150">
    <property type="entry name" value="Vaccinia Virus protein VP39"/>
    <property type="match status" value="1"/>
</dbReference>
<keyword evidence="3" id="KW-0489">Methyltransferase</keyword>
<evidence type="ECO:0000259" key="2">
    <source>
        <dbReference type="Pfam" id="PF13649"/>
    </source>
</evidence>